<dbReference type="GO" id="GO:0016020">
    <property type="term" value="C:membrane"/>
    <property type="evidence" value="ECO:0007669"/>
    <property type="project" value="UniProtKB-SubCell"/>
</dbReference>
<dbReference type="Pfam" id="PF05140">
    <property type="entry name" value="ResB"/>
    <property type="match status" value="1"/>
</dbReference>
<dbReference type="RefSeq" id="WP_203917053.1">
    <property type="nucleotide sequence ID" value="NZ_BONZ01000013.1"/>
</dbReference>
<keyword evidence="3" id="KW-0201">Cytochrome c-type biogenesis</keyword>
<evidence type="ECO:0000259" key="7">
    <source>
        <dbReference type="Pfam" id="PF05140"/>
    </source>
</evidence>
<feature type="transmembrane region" description="Helical" evidence="6">
    <location>
        <begin position="97"/>
        <end position="117"/>
    </location>
</feature>
<sequence>MAALDELTTEAPAEPPSRGLGPGRALIGVGRRLWRWLTSMRTALILLFLLALAAIPGSLLPQRNLNIDKVNQYLAQHPTLGPLLDHLWAYNVFASPWFSAIYLLLFVSLVGCLIPRLRAHIAAVMRVPPEAPSRLDRLPAHAESLDLPGDPAEIAGRLNDLLRKRRFRVKVREQAGGGLTVSAEKGHLKETGNILFHFSLLAILIAVALGSWYGYHADRLVVQGADQGFCNTLQQYDEYGLGARVSPGSLEPFCLDLTSFEAKYLSNGEPSVYKAFVDYTLGDGPAKSTTIQVNHPLRLSHARIYLLGTGYAPVVKYTDKYGHSQTEVAPFLSSDAMQTSSGVIEFPDANVDPAKGVDPNHKQQVAFSGIYLPTVPSDPSVGQSAFPAERNPALMLTEYQGDLGLDAGIPSSVYSLDQHQIDTGRLNKVGDPIQLKPGQTKTLSDGTTIQFLGTRPWATMQVRYDPGETLVLVGAVCLLLGLIVMLLGRRLRVWFRIPPQGPVTAGALARSVYPGFTAEFESIVQDTRADQSRPTSRGTQ</sequence>
<dbReference type="GO" id="GO:0017004">
    <property type="term" value="P:cytochrome complex assembly"/>
    <property type="evidence" value="ECO:0007669"/>
    <property type="project" value="UniProtKB-KW"/>
</dbReference>
<comment type="caution">
    <text evidence="8">The sequence shown here is derived from an EMBL/GenBank/DDBJ whole genome shotgun (WGS) entry which is preliminary data.</text>
</comment>
<dbReference type="PANTHER" id="PTHR31566">
    <property type="entry name" value="CYTOCHROME C BIOGENESIS PROTEIN CCS1, CHLOROPLASTIC"/>
    <property type="match status" value="1"/>
</dbReference>
<organism evidence="8 9">
    <name type="scientific">Rugosimonospora africana</name>
    <dbReference type="NCBI Taxonomy" id="556532"/>
    <lineage>
        <taxon>Bacteria</taxon>
        <taxon>Bacillati</taxon>
        <taxon>Actinomycetota</taxon>
        <taxon>Actinomycetes</taxon>
        <taxon>Micromonosporales</taxon>
        <taxon>Micromonosporaceae</taxon>
        <taxon>Rugosimonospora</taxon>
    </lineage>
</organism>
<dbReference type="AlphaFoldDB" id="A0A8J3QQ50"/>
<protein>
    <submittedName>
        <fullName evidence="8">Cytochrome c biogenesis protein</fullName>
    </submittedName>
</protein>
<feature type="domain" description="ResB-like" evidence="7">
    <location>
        <begin position="40"/>
        <end position="521"/>
    </location>
</feature>
<evidence type="ECO:0000256" key="4">
    <source>
        <dbReference type="ARBA" id="ARBA00022989"/>
    </source>
</evidence>
<dbReference type="PANTHER" id="PTHR31566:SF0">
    <property type="entry name" value="CYTOCHROME C BIOGENESIS PROTEIN CCS1, CHLOROPLASTIC"/>
    <property type="match status" value="1"/>
</dbReference>
<evidence type="ECO:0000256" key="3">
    <source>
        <dbReference type="ARBA" id="ARBA00022748"/>
    </source>
</evidence>
<dbReference type="Proteomes" id="UP000642748">
    <property type="component" value="Unassembled WGS sequence"/>
</dbReference>
<feature type="transmembrane region" description="Helical" evidence="6">
    <location>
        <begin position="42"/>
        <end position="60"/>
    </location>
</feature>
<dbReference type="InterPro" id="IPR007816">
    <property type="entry name" value="ResB-like_domain"/>
</dbReference>
<dbReference type="EMBL" id="BONZ01000013">
    <property type="protein sequence ID" value="GIH13418.1"/>
    <property type="molecule type" value="Genomic_DNA"/>
</dbReference>
<keyword evidence="9" id="KW-1185">Reference proteome</keyword>
<proteinExistence type="predicted"/>
<evidence type="ECO:0000256" key="2">
    <source>
        <dbReference type="ARBA" id="ARBA00022692"/>
    </source>
</evidence>
<reference evidence="8" key="1">
    <citation type="submission" date="2021-01" db="EMBL/GenBank/DDBJ databases">
        <title>Whole genome shotgun sequence of Rugosimonospora africana NBRC 104875.</title>
        <authorList>
            <person name="Komaki H."/>
            <person name="Tamura T."/>
        </authorList>
    </citation>
    <scope>NUCLEOTIDE SEQUENCE</scope>
    <source>
        <strain evidence="8">NBRC 104875</strain>
    </source>
</reference>
<keyword evidence="5 6" id="KW-0472">Membrane</keyword>
<evidence type="ECO:0000313" key="8">
    <source>
        <dbReference type="EMBL" id="GIH13418.1"/>
    </source>
</evidence>
<feature type="transmembrane region" description="Helical" evidence="6">
    <location>
        <begin position="194"/>
        <end position="215"/>
    </location>
</feature>
<gene>
    <name evidence="8" type="ORF">Raf01_15900</name>
</gene>
<evidence type="ECO:0000256" key="1">
    <source>
        <dbReference type="ARBA" id="ARBA00004141"/>
    </source>
</evidence>
<feature type="transmembrane region" description="Helical" evidence="6">
    <location>
        <begin position="469"/>
        <end position="488"/>
    </location>
</feature>
<keyword evidence="2 6" id="KW-0812">Transmembrane</keyword>
<keyword evidence="4 6" id="KW-1133">Transmembrane helix</keyword>
<evidence type="ECO:0000256" key="6">
    <source>
        <dbReference type="SAM" id="Phobius"/>
    </source>
</evidence>
<comment type="subcellular location">
    <subcellularLocation>
        <location evidence="1">Membrane</location>
        <topology evidence="1">Multi-pass membrane protein</topology>
    </subcellularLocation>
</comment>
<name>A0A8J3QQ50_9ACTN</name>
<dbReference type="InterPro" id="IPR023494">
    <property type="entry name" value="Cyt_c_bgen_Ccs1/CcsB/ResB"/>
</dbReference>
<evidence type="ECO:0000256" key="5">
    <source>
        <dbReference type="ARBA" id="ARBA00023136"/>
    </source>
</evidence>
<accession>A0A8J3QQ50</accession>
<evidence type="ECO:0000313" key="9">
    <source>
        <dbReference type="Proteomes" id="UP000642748"/>
    </source>
</evidence>